<keyword evidence="6" id="KW-1185">Reference proteome</keyword>
<organism evidence="5 6">
    <name type="scientific">Serendipita indica (strain DSM 11827)</name>
    <name type="common">Root endophyte fungus</name>
    <name type="synonym">Piriformospora indica</name>
    <dbReference type="NCBI Taxonomy" id="1109443"/>
    <lineage>
        <taxon>Eukaryota</taxon>
        <taxon>Fungi</taxon>
        <taxon>Dikarya</taxon>
        <taxon>Basidiomycota</taxon>
        <taxon>Agaricomycotina</taxon>
        <taxon>Agaricomycetes</taxon>
        <taxon>Sebacinales</taxon>
        <taxon>Serendipitaceae</taxon>
        <taxon>Serendipita</taxon>
    </lineage>
</organism>
<dbReference type="HOGENOM" id="CLU_602940_0_0_1"/>
<comment type="caution">
    <text evidence="5">The sequence shown here is derived from an EMBL/GenBank/DDBJ whole genome shotgun (WGS) entry which is preliminary data.</text>
</comment>
<dbReference type="STRING" id="1109443.G4T5M9"/>
<dbReference type="SUPFAM" id="SSF50978">
    <property type="entry name" value="WD40 repeat-like"/>
    <property type="match status" value="1"/>
</dbReference>
<name>G4T5M9_SERID</name>
<dbReference type="InterPro" id="IPR015943">
    <property type="entry name" value="WD40/YVTN_repeat-like_dom_sf"/>
</dbReference>
<dbReference type="SMART" id="SM00320">
    <property type="entry name" value="WD40"/>
    <property type="match status" value="4"/>
</dbReference>
<dbReference type="PANTHER" id="PTHR22889:SF0">
    <property type="entry name" value="WD REPEAT-CONTAINING PROTEIN 89"/>
    <property type="match status" value="1"/>
</dbReference>
<evidence type="ECO:0000256" key="3">
    <source>
        <dbReference type="PROSITE-ProRule" id="PRU00221"/>
    </source>
</evidence>
<dbReference type="PROSITE" id="PS50082">
    <property type="entry name" value="WD_REPEATS_2"/>
    <property type="match status" value="1"/>
</dbReference>
<dbReference type="eggNOG" id="KOG1188">
    <property type="taxonomic scope" value="Eukaryota"/>
</dbReference>
<evidence type="ECO:0000313" key="6">
    <source>
        <dbReference type="Proteomes" id="UP000007148"/>
    </source>
</evidence>
<dbReference type="AlphaFoldDB" id="G4T5M9"/>
<sequence>MEPTFRLKFGANSKRPATPLYIDENPLLGSRDNQPYVTCLDYNSANSSLLAVFSSPGDCIALLDATAAASNLQQPLRRIQTFKPHQDGTGTSTLVNTSDPSTFWSAGTDGRVIQCDMRTQPSARLILKGKWSHRRPFLSMDVSPDGNTVIAGTEKDGEDASIVFWDPRNPKQPLATHTSTHSDDITSLHFDPDLSSSSSDSRHILSGSTDGLLSLTNLQNVLNPTMDESNEDEDEDAVEHVANWGCSVARCGWIPGDGLRVREHQDRSNIPRIWSTSDMETMGLWSAELDPVREYGDVRQSSSPEQWKTDYVIDVKWVDKHRGDARPWGESGLLKWCGTNEGDVALLRLSHSDSSKWTIERILKNGHSDIVRSVCWTKEGVLFTGGEDGKICIWDSSKQDTQRDKDGDVEMVSGAEVGSPQSPGDVQRRRRSPHEDEPKILKRRKREE</sequence>
<dbReference type="Pfam" id="PF00400">
    <property type="entry name" value="WD40"/>
    <property type="match status" value="2"/>
</dbReference>
<protein>
    <submittedName>
        <fullName evidence="5">Uncharacterized protein</fullName>
    </submittedName>
</protein>
<dbReference type="InterPro" id="IPR001680">
    <property type="entry name" value="WD40_rpt"/>
</dbReference>
<reference evidence="5 6" key="1">
    <citation type="journal article" date="2011" name="PLoS Pathog.">
        <title>Endophytic Life Strategies Decoded by Genome and Transcriptome Analyses of the Mutualistic Root Symbiont Piriformospora indica.</title>
        <authorList>
            <person name="Zuccaro A."/>
            <person name="Lahrmann U."/>
            <person name="Guldener U."/>
            <person name="Langen G."/>
            <person name="Pfiffi S."/>
            <person name="Biedenkopf D."/>
            <person name="Wong P."/>
            <person name="Samans B."/>
            <person name="Grimm C."/>
            <person name="Basiewicz M."/>
            <person name="Murat C."/>
            <person name="Martin F."/>
            <person name="Kogel K.H."/>
        </authorList>
    </citation>
    <scope>NUCLEOTIDE SEQUENCE [LARGE SCALE GENOMIC DNA]</scope>
    <source>
        <strain evidence="5 6">DSM 11827</strain>
    </source>
</reference>
<feature type="repeat" description="WD" evidence="3">
    <location>
        <begin position="364"/>
        <end position="404"/>
    </location>
</feature>
<feature type="compositionally biased region" description="Basic and acidic residues" evidence="4">
    <location>
        <begin position="433"/>
        <end position="448"/>
    </location>
</feature>
<keyword evidence="2" id="KW-0677">Repeat</keyword>
<gene>
    <name evidence="5" type="ORF">PIIN_00296</name>
</gene>
<dbReference type="PANTHER" id="PTHR22889">
    <property type="entry name" value="WD REPEAT-CONTAINING PROTEIN 89"/>
    <property type="match status" value="1"/>
</dbReference>
<dbReference type="InterPro" id="IPR036322">
    <property type="entry name" value="WD40_repeat_dom_sf"/>
</dbReference>
<feature type="region of interest" description="Disordered" evidence="4">
    <location>
        <begin position="398"/>
        <end position="448"/>
    </location>
</feature>
<evidence type="ECO:0000313" key="5">
    <source>
        <dbReference type="EMBL" id="CCA66613.1"/>
    </source>
</evidence>
<dbReference type="InParanoid" id="G4T5M9"/>
<dbReference type="OrthoDB" id="25131at2759"/>
<dbReference type="FunCoup" id="G4T5M9">
    <property type="interactions" value="271"/>
</dbReference>
<evidence type="ECO:0000256" key="1">
    <source>
        <dbReference type="ARBA" id="ARBA00022574"/>
    </source>
</evidence>
<evidence type="ECO:0000256" key="4">
    <source>
        <dbReference type="SAM" id="MobiDB-lite"/>
    </source>
</evidence>
<accession>G4T5M9</accession>
<dbReference type="OMA" id="HTYTEAH"/>
<dbReference type="Gene3D" id="2.130.10.10">
    <property type="entry name" value="YVTN repeat-like/Quinoprotein amine dehydrogenase"/>
    <property type="match status" value="2"/>
</dbReference>
<feature type="compositionally biased region" description="Basic and acidic residues" evidence="4">
    <location>
        <begin position="398"/>
        <end position="408"/>
    </location>
</feature>
<dbReference type="EMBL" id="CAFZ01000003">
    <property type="protein sequence ID" value="CCA66613.1"/>
    <property type="molecule type" value="Genomic_DNA"/>
</dbReference>
<proteinExistence type="predicted"/>
<evidence type="ECO:0000256" key="2">
    <source>
        <dbReference type="ARBA" id="ARBA00022737"/>
    </source>
</evidence>
<dbReference type="PROSITE" id="PS50294">
    <property type="entry name" value="WD_REPEATS_REGION"/>
    <property type="match status" value="1"/>
</dbReference>
<dbReference type="InterPro" id="IPR039328">
    <property type="entry name" value="WDR89"/>
</dbReference>
<dbReference type="Proteomes" id="UP000007148">
    <property type="component" value="Unassembled WGS sequence"/>
</dbReference>
<keyword evidence="1 3" id="KW-0853">WD repeat</keyword>